<name>A0AA37Q864_9BACT</name>
<dbReference type="InterPro" id="IPR002123">
    <property type="entry name" value="Plipid/glycerol_acylTrfase"/>
</dbReference>
<keyword evidence="2" id="KW-0808">Transferase</keyword>
<comment type="caution">
    <text evidence="2">The sequence shown here is derived from an EMBL/GenBank/DDBJ whole genome shotgun (WGS) entry which is preliminary data.</text>
</comment>
<reference evidence="2" key="1">
    <citation type="submission" date="2022-08" db="EMBL/GenBank/DDBJ databases">
        <title>Draft genome sequencing of Roseisolibacter agri AW1220.</title>
        <authorList>
            <person name="Tobiishi Y."/>
            <person name="Tonouchi A."/>
        </authorList>
    </citation>
    <scope>NUCLEOTIDE SEQUENCE</scope>
    <source>
        <strain evidence="2">AW1220</strain>
    </source>
</reference>
<evidence type="ECO:0000313" key="3">
    <source>
        <dbReference type="Proteomes" id="UP001161325"/>
    </source>
</evidence>
<dbReference type="SMART" id="SM00563">
    <property type="entry name" value="PlsC"/>
    <property type="match status" value="1"/>
</dbReference>
<gene>
    <name evidence="2" type="ORF">rosag_48680</name>
</gene>
<protein>
    <submittedName>
        <fullName evidence="2">Glycerol acyltransferase</fullName>
    </submittedName>
</protein>
<organism evidence="2 3">
    <name type="scientific">Roseisolibacter agri</name>
    <dbReference type="NCBI Taxonomy" id="2014610"/>
    <lineage>
        <taxon>Bacteria</taxon>
        <taxon>Pseudomonadati</taxon>
        <taxon>Gemmatimonadota</taxon>
        <taxon>Gemmatimonadia</taxon>
        <taxon>Gemmatimonadales</taxon>
        <taxon>Gemmatimonadaceae</taxon>
        <taxon>Roseisolibacter</taxon>
    </lineage>
</organism>
<dbReference type="CDD" id="cd06551">
    <property type="entry name" value="LPLAT"/>
    <property type="match status" value="1"/>
</dbReference>
<dbReference type="SUPFAM" id="SSF69593">
    <property type="entry name" value="Glycerol-3-phosphate (1)-acyltransferase"/>
    <property type="match status" value="1"/>
</dbReference>
<feature type="domain" description="Phospholipid/glycerol acyltransferase" evidence="1">
    <location>
        <begin position="45"/>
        <end position="163"/>
    </location>
</feature>
<dbReference type="Pfam" id="PF01553">
    <property type="entry name" value="Acyltransferase"/>
    <property type="match status" value="1"/>
</dbReference>
<dbReference type="EMBL" id="BRXS01000009">
    <property type="protein sequence ID" value="GLC28355.1"/>
    <property type="molecule type" value="Genomic_DNA"/>
</dbReference>
<keyword evidence="2" id="KW-0012">Acyltransferase</keyword>
<evidence type="ECO:0000259" key="1">
    <source>
        <dbReference type="SMART" id="SM00563"/>
    </source>
</evidence>
<keyword evidence="3" id="KW-1185">Reference proteome</keyword>
<evidence type="ECO:0000313" key="2">
    <source>
        <dbReference type="EMBL" id="GLC28355.1"/>
    </source>
</evidence>
<dbReference type="Proteomes" id="UP001161325">
    <property type="component" value="Unassembled WGS sequence"/>
</dbReference>
<sequence length="263" mass="29061">MLLPARKSPLLLPLYARYGRRLLRRAFARVWVGGAPWPDAGAGPVIGFLNHSAWWDPIVLLFLSHDVFRCDGFGLMQGEQLRRFPFFRQIGCFGATGDGIDDARAVVAHASALLRDAPGRTLWIFPQGALLPARVPLAFRSGLARLQHAVPEAVVVPVALRYELRAEQRPELFVRVGAPVAPEPGPPALAGAMRAAAHRTRRLERALRDELARLDGDLLDPSPSGYRVVLEGRGSLSAMWERTAGRLVLARDVADVHEQRRNR</sequence>
<dbReference type="RefSeq" id="WP_284352752.1">
    <property type="nucleotide sequence ID" value="NZ_BRXS01000009.1"/>
</dbReference>
<accession>A0AA37Q864</accession>
<proteinExistence type="predicted"/>
<dbReference type="AlphaFoldDB" id="A0AA37Q864"/>
<dbReference type="GO" id="GO:0016746">
    <property type="term" value="F:acyltransferase activity"/>
    <property type="evidence" value="ECO:0007669"/>
    <property type="project" value="UniProtKB-KW"/>
</dbReference>